<feature type="non-terminal residue" evidence="2">
    <location>
        <position position="1"/>
    </location>
</feature>
<feature type="compositionally biased region" description="Low complexity" evidence="1">
    <location>
        <begin position="160"/>
        <end position="170"/>
    </location>
</feature>
<reference evidence="2" key="1">
    <citation type="submission" date="2020-06" db="EMBL/GenBank/DDBJ databases">
        <authorList>
            <person name="Onetto C."/>
        </authorList>
    </citation>
    <scope>NUCLEOTIDE SEQUENCE</scope>
</reference>
<proteinExistence type="predicted"/>
<keyword evidence="3" id="KW-1185">Reference proteome</keyword>
<feature type="region of interest" description="Disordered" evidence="1">
    <location>
        <begin position="158"/>
        <end position="197"/>
    </location>
</feature>
<evidence type="ECO:0000313" key="3">
    <source>
        <dbReference type="Proteomes" id="UP000714618"/>
    </source>
</evidence>
<dbReference type="EMBL" id="CAIJEO010000009">
    <property type="protein sequence ID" value="CAD0098848.1"/>
    <property type="molecule type" value="Genomic_DNA"/>
</dbReference>
<dbReference type="Proteomes" id="UP000714618">
    <property type="component" value="Unassembled WGS sequence"/>
</dbReference>
<gene>
    <name evidence="2" type="ORF">AWRI4233_LOCUS7672</name>
</gene>
<evidence type="ECO:0000313" key="2">
    <source>
        <dbReference type="EMBL" id="CAD0098848.1"/>
    </source>
</evidence>
<protein>
    <submittedName>
        <fullName evidence="2">Uncharacterized protein</fullName>
    </submittedName>
</protein>
<name>A0A9N8PKR5_9PEZI</name>
<sequence>MDLTPIRIRGRRKRGRLSESKDVSLKNRDRPWKTARFNQASSQPLKNFLHHEILSVRFHAQKKTKRDPTLSKFEQLPTELVQVIFQCCNNISLPLSSYVFARDLSHRNTYLRFAIDTLSRDGVSEDGAADAAVVSRMLQCKWMTWDLFKDAIQEIHKIKSPPSRSSSPSDSDTDDSDNDEDEASSQNQQLTIPVPNFSHPHNQPRLPYLTLSSAVQLPQSLLHEPWTTPKLEFLKYLIWSGCSIDWTSSSRGETATAGLSTAISAHSYTAVALLCSPSINVVPDTTTIKIAVMDHNCNPSVVFYLLVAALRAHITSRASGEAAPDVNFRDPSLWHWVERVEKSGNRKGRWLKDALRFAGDGMRASSWDEEAFEEFRRVAGREEDGVVRVNVPVVELIDEEEGSAIATQ</sequence>
<accession>A0A9N8PKR5</accession>
<dbReference type="AlphaFoldDB" id="A0A9N8PKR5"/>
<comment type="caution">
    <text evidence="2">The sequence shown here is derived from an EMBL/GenBank/DDBJ whole genome shotgun (WGS) entry which is preliminary data.</text>
</comment>
<dbReference type="OrthoDB" id="1875589at2759"/>
<organism evidence="2 3">
    <name type="scientific">Aureobasidium mustum</name>
    <dbReference type="NCBI Taxonomy" id="2773714"/>
    <lineage>
        <taxon>Eukaryota</taxon>
        <taxon>Fungi</taxon>
        <taxon>Dikarya</taxon>
        <taxon>Ascomycota</taxon>
        <taxon>Pezizomycotina</taxon>
        <taxon>Dothideomycetes</taxon>
        <taxon>Dothideomycetidae</taxon>
        <taxon>Dothideales</taxon>
        <taxon>Saccotheciaceae</taxon>
        <taxon>Aureobasidium</taxon>
    </lineage>
</organism>
<evidence type="ECO:0000256" key="1">
    <source>
        <dbReference type="SAM" id="MobiDB-lite"/>
    </source>
</evidence>
<feature type="compositionally biased region" description="Acidic residues" evidence="1">
    <location>
        <begin position="171"/>
        <end position="183"/>
    </location>
</feature>